<dbReference type="SUPFAM" id="SSF53335">
    <property type="entry name" value="S-adenosyl-L-methionine-dependent methyltransferases"/>
    <property type="match status" value="1"/>
</dbReference>
<sequence length="266" mass="29041">MDDPTEPGDRSARHVWSAGRYPAMAPNMLPAIARLVNVAGIDPGNRVLDVGCGTGNAALTARRAGADVVGLDLAHNMLELARDNAALAGYDDIGWLTGDAETLPVPDDAFDVVLSNFGHVFAPDSTRAGAELRRVTRPGGRVCFTAWSPNGVVGDLTDVLTDHVADPPSDPRSHLQWGDPAFVREQFADVADCSFQRRLLEFRYATPHHFWREFAEESGPLSPVLRRMDDDDARAALRRDAVAALEEWFGDNAIRVEYLQVRAVVE</sequence>
<keyword evidence="2" id="KW-0489">Methyltransferase</keyword>
<dbReference type="Gene3D" id="3.40.50.150">
    <property type="entry name" value="Vaccinia Virus protein VP39"/>
    <property type="match status" value="1"/>
</dbReference>
<dbReference type="EMBL" id="CP040330">
    <property type="protein sequence ID" value="QCS41624.1"/>
    <property type="molecule type" value="Genomic_DNA"/>
</dbReference>
<proteinExistence type="predicted"/>
<dbReference type="AlphaFoldDB" id="A0A4V1FZC3"/>
<evidence type="ECO:0000259" key="1">
    <source>
        <dbReference type="Pfam" id="PF08241"/>
    </source>
</evidence>
<dbReference type="GeneID" id="40264480"/>
<dbReference type="PANTHER" id="PTHR43591:SF24">
    <property type="entry name" value="2-METHOXY-6-POLYPRENYL-1,4-BENZOQUINOL METHYLASE, MITOCHONDRIAL"/>
    <property type="match status" value="1"/>
</dbReference>
<dbReference type="InterPro" id="IPR013216">
    <property type="entry name" value="Methyltransf_11"/>
</dbReference>
<keyword evidence="2" id="KW-0808">Transferase</keyword>
<name>A0A4V1FZC3_9EURY</name>
<dbReference type="RefSeq" id="WP_138244131.1">
    <property type="nucleotide sequence ID" value="NZ_CP040330.1"/>
</dbReference>
<dbReference type="GO" id="GO:0008757">
    <property type="term" value="F:S-adenosylmethionine-dependent methyltransferase activity"/>
    <property type="evidence" value="ECO:0007669"/>
    <property type="project" value="InterPro"/>
</dbReference>
<dbReference type="InterPro" id="IPR029063">
    <property type="entry name" value="SAM-dependent_MTases_sf"/>
</dbReference>
<reference evidence="3" key="1">
    <citation type="submission" date="2019-05" db="EMBL/GenBank/DDBJ databases">
        <title>Genome sequence and methylation pattern of the halophilic Archaeon Natrinema versiforme BOL5-4.</title>
        <authorList>
            <person name="DasSarma P."/>
            <person name="Anton B.P."/>
            <person name="DasSarma S.L."/>
            <person name="Martinez F.L."/>
            <person name="Guzman D."/>
            <person name="Roberts R.J."/>
            <person name="DasSarma S."/>
        </authorList>
    </citation>
    <scope>NUCLEOTIDE SEQUENCE [LARGE SCALE GENOMIC DNA]</scope>
    <source>
        <strain evidence="3">BOL5-4</strain>
    </source>
</reference>
<dbReference type="GO" id="GO:0032259">
    <property type="term" value="P:methylation"/>
    <property type="evidence" value="ECO:0007669"/>
    <property type="project" value="UniProtKB-KW"/>
</dbReference>
<dbReference type="CDD" id="cd02440">
    <property type="entry name" value="AdoMet_MTases"/>
    <property type="match status" value="1"/>
</dbReference>
<dbReference type="KEGG" id="nvr:FEJ81_04370"/>
<dbReference type="Pfam" id="PF08241">
    <property type="entry name" value="Methyltransf_11"/>
    <property type="match status" value="1"/>
</dbReference>
<protein>
    <submittedName>
        <fullName evidence="2">Methyltransferase domain-containing protein</fullName>
    </submittedName>
</protein>
<evidence type="ECO:0000313" key="3">
    <source>
        <dbReference type="Proteomes" id="UP000302218"/>
    </source>
</evidence>
<feature type="domain" description="Methyltransferase type 11" evidence="1">
    <location>
        <begin position="48"/>
        <end position="144"/>
    </location>
</feature>
<gene>
    <name evidence="2" type="ORF">FEJ81_04370</name>
</gene>
<accession>A0A4V1FZC3</accession>
<organism evidence="2 3">
    <name type="scientific">Natrinema versiforme</name>
    <dbReference type="NCBI Taxonomy" id="88724"/>
    <lineage>
        <taxon>Archaea</taxon>
        <taxon>Methanobacteriati</taxon>
        <taxon>Methanobacteriota</taxon>
        <taxon>Stenosarchaea group</taxon>
        <taxon>Halobacteria</taxon>
        <taxon>Halobacteriales</taxon>
        <taxon>Natrialbaceae</taxon>
        <taxon>Natrinema</taxon>
    </lineage>
</organism>
<dbReference type="Proteomes" id="UP000302218">
    <property type="component" value="Chromosome"/>
</dbReference>
<dbReference type="OrthoDB" id="8915at2157"/>
<dbReference type="PANTHER" id="PTHR43591">
    <property type="entry name" value="METHYLTRANSFERASE"/>
    <property type="match status" value="1"/>
</dbReference>
<evidence type="ECO:0000313" key="2">
    <source>
        <dbReference type="EMBL" id="QCS41624.1"/>
    </source>
</evidence>